<dbReference type="GO" id="GO:0016987">
    <property type="term" value="F:sigma factor activity"/>
    <property type="evidence" value="ECO:0007669"/>
    <property type="project" value="InterPro"/>
</dbReference>
<organism evidence="3 4">
    <name type="scientific">Macrococcus bovicus</name>
    <dbReference type="NCBI Taxonomy" id="69968"/>
    <lineage>
        <taxon>Bacteria</taxon>
        <taxon>Bacillati</taxon>
        <taxon>Bacillota</taxon>
        <taxon>Bacilli</taxon>
        <taxon>Bacillales</taxon>
        <taxon>Staphylococcaceae</taxon>
        <taxon>Macrococcus</taxon>
    </lineage>
</organism>
<proteinExistence type="predicted"/>
<protein>
    <recommendedName>
        <fullName evidence="2">RNA polymerase sigma factor 70 region 4 type 2 domain-containing protein</fullName>
    </recommendedName>
</protein>
<dbReference type="InterPro" id="IPR013249">
    <property type="entry name" value="RNA_pol_sigma70_r4_t2"/>
</dbReference>
<accession>A0A4V3BF48</accession>
<evidence type="ECO:0000313" key="3">
    <source>
        <dbReference type="EMBL" id="TDM12670.1"/>
    </source>
</evidence>
<dbReference type="SUPFAM" id="SSF88659">
    <property type="entry name" value="Sigma3 and sigma4 domains of RNA polymerase sigma factors"/>
    <property type="match status" value="1"/>
</dbReference>
<dbReference type="OrthoDB" id="2083683at2"/>
<dbReference type="AlphaFoldDB" id="A0A4V3BF48"/>
<keyword evidence="4" id="KW-1185">Reference proteome</keyword>
<dbReference type="EMBL" id="SCWF01000015">
    <property type="protein sequence ID" value="TDM12670.1"/>
    <property type="molecule type" value="Genomic_DNA"/>
</dbReference>
<dbReference type="Proteomes" id="UP000294843">
    <property type="component" value="Unassembled WGS sequence"/>
</dbReference>
<dbReference type="InterPro" id="IPR036388">
    <property type="entry name" value="WH-like_DNA-bd_sf"/>
</dbReference>
<dbReference type="Pfam" id="PF08281">
    <property type="entry name" value="Sigma70_r4_2"/>
    <property type="match status" value="1"/>
</dbReference>
<comment type="caution">
    <text evidence="3">The sequence shown here is derived from an EMBL/GenBank/DDBJ whole genome shotgun (WGS) entry which is preliminary data.</text>
</comment>
<reference evidence="3 4" key="1">
    <citation type="submission" date="2019-01" db="EMBL/GenBank/DDBJ databases">
        <title>Draft genome sequences of the type strains of six Macrococcus species.</title>
        <authorList>
            <person name="Mazhar S."/>
            <person name="Altermann E."/>
            <person name="Hill C."/>
            <person name="Mcauliffe O."/>
        </authorList>
    </citation>
    <scope>NUCLEOTIDE SEQUENCE [LARGE SCALE GENOMIC DNA]</scope>
    <source>
        <strain evidence="3 4">ATCC 51825</strain>
    </source>
</reference>
<dbReference type="GO" id="GO:0006352">
    <property type="term" value="P:DNA-templated transcription initiation"/>
    <property type="evidence" value="ECO:0007669"/>
    <property type="project" value="InterPro"/>
</dbReference>
<evidence type="ECO:0000259" key="2">
    <source>
        <dbReference type="Pfam" id="PF08281"/>
    </source>
</evidence>
<sequence>MQYQMCSHKKRAFKGSCCNYPQTNYNMRRLYMKDLLIQYLQSADDMKKRIDAFEAEHADVIEAYKEQGKGSLGDRQKAACPVMQELTTMNGMYNELLFVIEWLRSGHNPNVTNAIERRQVYLVDQQVLEVAIEDNQYVKVSDDEYTDYISNADSPISHALRRLSPRELEVFIMMKCEGMSAGDVSQLLNVRVTSVESYLERAKKKIDDELYSNLFLAV</sequence>
<feature type="coiled-coil region" evidence="1">
    <location>
        <begin position="36"/>
        <end position="63"/>
    </location>
</feature>
<feature type="domain" description="RNA polymerase sigma factor 70 region 4 type 2" evidence="2">
    <location>
        <begin position="156"/>
        <end position="206"/>
    </location>
</feature>
<dbReference type="Gene3D" id="1.10.10.10">
    <property type="entry name" value="Winged helix-like DNA-binding domain superfamily/Winged helix DNA-binding domain"/>
    <property type="match status" value="1"/>
</dbReference>
<dbReference type="GO" id="GO:0003677">
    <property type="term" value="F:DNA binding"/>
    <property type="evidence" value="ECO:0007669"/>
    <property type="project" value="InterPro"/>
</dbReference>
<keyword evidence="1" id="KW-0175">Coiled coil</keyword>
<name>A0A4V3BF48_9STAP</name>
<evidence type="ECO:0000313" key="4">
    <source>
        <dbReference type="Proteomes" id="UP000294843"/>
    </source>
</evidence>
<evidence type="ECO:0000256" key="1">
    <source>
        <dbReference type="SAM" id="Coils"/>
    </source>
</evidence>
<dbReference type="InterPro" id="IPR013324">
    <property type="entry name" value="RNA_pol_sigma_r3/r4-like"/>
</dbReference>
<gene>
    <name evidence="3" type="ORF">ERX55_10465</name>
</gene>